<dbReference type="InterPro" id="IPR027417">
    <property type="entry name" value="P-loop_NTPase"/>
</dbReference>
<organism evidence="4 5">
    <name type="scientific">Peptidiphaga gingivicola</name>
    <dbReference type="NCBI Taxonomy" id="2741497"/>
    <lineage>
        <taxon>Bacteria</taxon>
        <taxon>Bacillati</taxon>
        <taxon>Actinomycetota</taxon>
        <taxon>Actinomycetes</taxon>
        <taxon>Actinomycetales</taxon>
        <taxon>Actinomycetaceae</taxon>
        <taxon>Peptidiphaga</taxon>
    </lineage>
</organism>
<dbReference type="InterPro" id="IPR003439">
    <property type="entry name" value="ABC_transporter-like_ATP-bd"/>
</dbReference>
<feature type="domain" description="ABC transporter" evidence="3">
    <location>
        <begin position="6"/>
        <end position="233"/>
    </location>
</feature>
<comment type="caution">
    <text evidence="4">The sequence shown here is derived from an EMBL/GenBank/DDBJ whole genome shotgun (WGS) entry which is preliminary data.</text>
</comment>
<dbReference type="GO" id="GO:0016887">
    <property type="term" value="F:ATP hydrolysis activity"/>
    <property type="evidence" value="ECO:0007669"/>
    <property type="project" value="InterPro"/>
</dbReference>
<accession>A0A179B5F3</accession>
<dbReference type="Proteomes" id="UP000078368">
    <property type="component" value="Unassembled WGS sequence"/>
</dbReference>
<dbReference type="EMBL" id="LVZK01000001">
    <property type="protein sequence ID" value="OAP86609.1"/>
    <property type="molecule type" value="Genomic_DNA"/>
</dbReference>
<dbReference type="GO" id="GO:0005524">
    <property type="term" value="F:ATP binding"/>
    <property type="evidence" value="ECO:0007669"/>
    <property type="project" value="UniProtKB-KW"/>
</dbReference>
<dbReference type="RefSeq" id="WP_064231339.1">
    <property type="nucleotide sequence ID" value="NZ_LVZK01000001.1"/>
</dbReference>
<dbReference type="STRING" id="1823756.A4H34_05645"/>
<dbReference type="SMART" id="SM00382">
    <property type="entry name" value="AAA"/>
    <property type="match status" value="1"/>
</dbReference>
<protein>
    <recommendedName>
        <fullName evidence="3">ABC transporter domain-containing protein</fullName>
    </recommendedName>
</protein>
<dbReference type="SUPFAM" id="SSF52540">
    <property type="entry name" value="P-loop containing nucleoside triphosphate hydrolases"/>
    <property type="match status" value="1"/>
</dbReference>
<sequence>MNPLGIDVADLTFHYERHPQNVVDHASFRIEPGSITGLLGRNGSGKSTLAMLMAGLLYPTSGSVRANGQPVYENPGLMANVCYVSDSAPIFEDEKTRRTLELWEASRPNWDRDYANELIEAFGIDVKKKPSRLSRGQLSSLYALLGLASRCPVTIFDEVHLGMDAVAREVFYTSLLADYTKHPRTLVLSSHLIEEIESLLDSVIFMDNGRIVESGDADDVRSRYSDGGELAHLTDVLLKMTFSSNTAAAYRILQKGRDHE</sequence>
<dbReference type="CDD" id="cd03230">
    <property type="entry name" value="ABC_DR_subfamily_A"/>
    <property type="match status" value="1"/>
</dbReference>
<keyword evidence="5" id="KW-1185">Reference proteome</keyword>
<dbReference type="PANTHER" id="PTHR43158">
    <property type="entry name" value="SKFA PEPTIDE EXPORT ATP-BINDING PROTEIN SKFE"/>
    <property type="match status" value="1"/>
</dbReference>
<evidence type="ECO:0000313" key="5">
    <source>
        <dbReference type="Proteomes" id="UP000078368"/>
    </source>
</evidence>
<dbReference type="AlphaFoldDB" id="A0A179B5F3"/>
<evidence type="ECO:0000259" key="3">
    <source>
        <dbReference type="PROSITE" id="PS50893"/>
    </source>
</evidence>
<dbReference type="OrthoDB" id="9804819at2"/>
<reference evidence="4 5" key="1">
    <citation type="submission" date="2016-04" db="EMBL/GenBank/DDBJ databases">
        <title>Peptidophaga gingivicola gen. nov., sp. nov., isolated from human subgingival plaque.</title>
        <authorList>
            <person name="Beall C.J."/>
            <person name="Mokrzan E.M."/>
            <person name="Griffen A.L."/>
            <person name="Leys E.J."/>
        </authorList>
    </citation>
    <scope>NUCLEOTIDE SEQUENCE [LARGE SCALE GENOMIC DNA]</scope>
    <source>
        <strain evidence="4 5">BA112</strain>
    </source>
</reference>
<dbReference type="PANTHER" id="PTHR43158:SF5">
    <property type="entry name" value="ABC TRANSPORTER, ATP-BINDING PROTEIN"/>
    <property type="match status" value="1"/>
</dbReference>
<evidence type="ECO:0000256" key="1">
    <source>
        <dbReference type="ARBA" id="ARBA00022741"/>
    </source>
</evidence>
<keyword evidence="2" id="KW-0067">ATP-binding</keyword>
<dbReference type="InterPro" id="IPR003593">
    <property type="entry name" value="AAA+_ATPase"/>
</dbReference>
<dbReference type="Pfam" id="PF00005">
    <property type="entry name" value="ABC_tran"/>
    <property type="match status" value="1"/>
</dbReference>
<keyword evidence="1" id="KW-0547">Nucleotide-binding</keyword>
<evidence type="ECO:0000313" key="4">
    <source>
        <dbReference type="EMBL" id="OAP86609.1"/>
    </source>
</evidence>
<dbReference type="Gene3D" id="3.40.50.300">
    <property type="entry name" value="P-loop containing nucleotide triphosphate hydrolases"/>
    <property type="match status" value="1"/>
</dbReference>
<gene>
    <name evidence="4" type="ORF">A4H34_05645</name>
</gene>
<proteinExistence type="predicted"/>
<evidence type="ECO:0000256" key="2">
    <source>
        <dbReference type="ARBA" id="ARBA00022840"/>
    </source>
</evidence>
<dbReference type="PROSITE" id="PS50893">
    <property type="entry name" value="ABC_TRANSPORTER_2"/>
    <property type="match status" value="1"/>
</dbReference>
<name>A0A179B5F3_9ACTO</name>